<evidence type="ECO:0000313" key="4">
    <source>
        <dbReference type="Proteomes" id="UP000032604"/>
    </source>
</evidence>
<name>A0A0D5CF34_9MICO</name>
<accession>A0A0D5CF34</accession>
<evidence type="ECO:0000256" key="1">
    <source>
        <dbReference type="SAM" id="Phobius"/>
    </source>
</evidence>
<feature type="transmembrane region" description="Helical" evidence="1">
    <location>
        <begin position="41"/>
        <end position="63"/>
    </location>
</feature>
<feature type="transmembrane region" description="Helical" evidence="1">
    <location>
        <begin position="7"/>
        <end position="29"/>
    </location>
</feature>
<evidence type="ECO:0000313" key="3">
    <source>
        <dbReference type="EMBL" id="RIJ12178.1"/>
    </source>
</evidence>
<dbReference type="OrthoDB" id="5123665at2"/>
<proteinExistence type="predicted"/>
<reference evidence="3 5" key="2">
    <citation type="submission" date="2018-08" db="EMBL/GenBank/DDBJ databases">
        <title>Genome Sequence of Clavibacter michiganensis Subspecies type strains, and the Atypical Peach-Colored Strains Isolated from Tomato.</title>
        <authorList>
            <person name="Osdaghi E."/>
            <person name="Portier P."/>
            <person name="Briand M."/>
            <person name="Jacques M.-A."/>
        </authorList>
    </citation>
    <scope>NUCLEOTIDE SEQUENCE [LARGE SCALE GENOMIC DNA]</scope>
    <source>
        <strain evidence="3 5">CFBP 6488</strain>
    </source>
</reference>
<dbReference type="PATRIC" id="fig|33014.5.peg.208"/>
<keyword evidence="1" id="KW-1133">Transmembrane helix</keyword>
<dbReference type="EMBL" id="CP011043">
    <property type="protein sequence ID" value="AJW77899.1"/>
    <property type="molecule type" value="Genomic_DNA"/>
</dbReference>
<dbReference type="Proteomes" id="UP000032604">
    <property type="component" value="Chromosome"/>
</dbReference>
<dbReference type="Proteomes" id="UP000266634">
    <property type="component" value="Unassembled WGS sequence"/>
</dbReference>
<reference evidence="2 4" key="1">
    <citation type="journal article" date="2015" name="Genome Announc.">
        <title>Complete Genome Sequence of Clavibacter michiganensis subsp. insidiosus R1-1 Using PacBio Single-Molecule Real-Time Technology.</title>
        <authorList>
            <person name="Lu Y."/>
            <person name="Samac D.A."/>
            <person name="Glazebrook J."/>
            <person name="Ishimaru C.A."/>
        </authorList>
    </citation>
    <scope>NUCLEOTIDE SEQUENCE [LARGE SCALE GENOMIC DNA]</scope>
    <source>
        <strain evidence="2 4">R1-1</strain>
    </source>
</reference>
<dbReference type="RefSeq" id="WP_045526220.1">
    <property type="nucleotide sequence ID" value="NZ_CP011043.1"/>
</dbReference>
<evidence type="ECO:0000313" key="5">
    <source>
        <dbReference type="Proteomes" id="UP000266634"/>
    </source>
</evidence>
<dbReference type="EMBL" id="QWEA01000865">
    <property type="protein sequence ID" value="RIJ12178.1"/>
    <property type="molecule type" value="Genomic_DNA"/>
</dbReference>
<dbReference type="KEGG" id="cmh:VO01_00945"/>
<dbReference type="AlphaFoldDB" id="A0A0D5CF34"/>
<gene>
    <name evidence="3" type="ORF">DZF93_15275</name>
    <name evidence="2" type="ORF">VO01_00945</name>
</gene>
<keyword evidence="1" id="KW-0812">Transmembrane</keyword>
<dbReference type="HOGENOM" id="CLU_2859632_0_0_11"/>
<evidence type="ECO:0000313" key="2">
    <source>
        <dbReference type="EMBL" id="AJW77899.1"/>
    </source>
</evidence>
<organism evidence="2 4">
    <name type="scientific">Clavibacter michiganensis subsp. insidiosus</name>
    <dbReference type="NCBI Taxonomy" id="33014"/>
    <lineage>
        <taxon>Bacteria</taxon>
        <taxon>Bacillati</taxon>
        <taxon>Actinomycetota</taxon>
        <taxon>Actinomycetes</taxon>
        <taxon>Micrococcales</taxon>
        <taxon>Microbacteriaceae</taxon>
        <taxon>Clavibacter</taxon>
    </lineage>
</organism>
<keyword evidence="1" id="KW-0472">Membrane</keyword>
<sequence>MADAVETALLVLSVVGLVGLMVCFVWMTAHGMVDNRRPTRPMLVTGFACAFVGWGAMLIRLFLF</sequence>
<protein>
    <submittedName>
        <fullName evidence="2">Uncharacterized protein</fullName>
    </submittedName>
</protein>